<dbReference type="CDD" id="cd06171">
    <property type="entry name" value="Sigma70_r4"/>
    <property type="match status" value="1"/>
</dbReference>
<evidence type="ECO:0000256" key="1">
    <source>
        <dbReference type="ARBA" id="ARBA00010641"/>
    </source>
</evidence>
<evidence type="ECO:0000313" key="8">
    <source>
        <dbReference type="EMBL" id="GAA3880033.1"/>
    </source>
</evidence>
<keyword evidence="4" id="KW-0238">DNA-binding</keyword>
<dbReference type="InterPro" id="IPR013324">
    <property type="entry name" value="RNA_pol_sigma_r3/r4-like"/>
</dbReference>
<dbReference type="InterPro" id="IPR007627">
    <property type="entry name" value="RNA_pol_sigma70_r2"/>
</dbReference>
<proteinExistence type="inferred from homology"/>
<name>A0ABP7KJU6_9MICO</name>
<evidence type="ECO:0000259" key="6">
    <source>
        <dbReference type="Pfam" id="PF04542"/>
    </source>
</evidence>
<protein>
    <submittedName>
        <fullName evidence="8">Sigma-70 family RNA polymerase sigma factor</fullName>
    </submittedName>
</protein>
<accession>A0ABP7KJU6</accession>
<dbReference type="EMBL" id="BAABCN010000006">
    <property type="protein sequence ID" value="GAA3880033.1"/>
    <property type="molecule type" value="Genomic_DNA"/>
</dbReference>
<keyword evidence="2" id="KW-0805">Transcription regulation</keyword>
<dbReference type="InterPro" id="IPR036388">
    <property type="entry name" value="WH-like_DNA-bd_sf"/>
</dbReference>
<organism evidence="8 9">
    <name type="scientific">Leifsonia kafniensis</name>
    <dbReference type="NCBI Taxonomy" id="475957"/>
    <lineage>
        <taxon>Bacteria</taxon>
        <taxon>Bacillati</taxon>
        <taxon>Actinomycetota</taxon>
        <taxon>Actinomycetes</taxon>
        <taxon>Micrococcales</taxon>
        <taxon>Microbacteriaceae</taxon>
        <taxon>Leifsonia</taxon>
    </lineage>
</organism>
<dbReference type="InterPro" id="IPR013249">
    <property type="entry name" value="RNA_pol_sigma70_r4_t2"/>
</dbReference>
<evidence type="ECO:0000259" key="7">
    <source>
        <dbReference type="Pfam" id="PF08281"/>
    </source>
</evidence>
<dbReference type="PANTHER" id="PTHR43133">
    <property type="entry name" value="RNA POLYMERASE ECF-TYPE SIGMA FACTO"/>
    <property type="match status" value="1"/>
</dbReference>
<evidence type="ECO:0000256" key="4">
    <source>
        <dbReference type="ARBA" id="ARBA00023125"/>
    </source>
</evidence>
<dbReference type="NCBIfam" id="TIGR02937">
    <property type="entry name" value="sigma70-ECF"/>
    <property type="match status" value="1"/>
</dbReference>
<reference evidence="9" key="1">
    <citation type="journal article" date="2019" name="Int. J. Syst. Evol. Microbiol.">
        <title>The Global Catalogue of Microorganisms (GCM) 10K type strain sequencing project: providing services to taxonomists for standard genome sequencing and annotation.</title>
        <authorList>
            <consortium name="The Broad Institute Genomics Platform"/>
            <consortium name="The Broad Institute Genome Sequencing Center for Infectious Disease"/>
            <person name="Wu L."/>
            <person name="Ma J."/>
        </authorList>
    </citation>
    <scope>NUCLEOTIDE SEQUENCE [LARGE SCALE GENOMIC DNA]</scope>
    <source>
        <strain evidence="9">JCM 17021</strain>
    </source>
</reference>
<dbReference type="PANTHER" id="PTHR43133:SF8">
    <property type="entry name" value="RNA POLYMERASE SIGMA FACTOR HI_1459-RELATED"/>
    <property type="match status" value="1"/>
</dbReference>
<dbReference type="SUPFAM" id="SSF88659">
    <property type="entry name" value="Sigma3 and sigma4 domains of RNA polymerase sigma factors"/>
    <property type="match status" value="1"/>
</dbReference>
<dbReference type="InterPro" id="IPR039425">
    <property type="entry name" value="RNA_pol_sigma-70-like"/>
</dbReference>
<evidence type="ECO:0000256" key="5">
    <source>
        <dbReference type="ARBA" id="ARBA00023163"/>
    </source>
</evidence>
<dbReference type="InterPro" id="IPR014284">
    <property type="entry name" value="RNA_pol_sigma-70_dom"/>
</dbReference>
<keyword evidence="3" id="KW-0731">Sigma factor</keyword>
<dbReference type="SUPFAM" id="SSF88946">
    <property type="entry name" value="Sigma2 domain of RNA polymerase sigma factors"/>
    <property type="match status" value="1"/>
</dbReference>
<sequence length="172" mass="18713">MTRKEKASAHLTAALERDAADILRYLERRLGTDDAADALSEVMMAAWRRAEAVPANAEQARMWLFGVARNVVANSERGERRRSNLAERLRGTLAAAQTGGRPADAGIEVRDAIARLSPDQAELVRLIHWEGFTVAAAGAILGIPASTARTRYQRARADLKEALSTGHGSRQN</sequence>
<gene>
    <name evidence="8" type="ORF">GCM10022381_22870</name>
</gene>
<comment type="caution">
    <text evidence="8">The sequence shown here is derived from an EMBL/GenBank/DDBJ whole genome shotgun (WGS) entry which is preliminary data.</text>
</comment>
<feature type="domain" description="RNA polymerase sigma factor 70 region 4 type 2" evidence="7">
    <location>
        <begin position="108"/>
        <end position="159"/>
    </location>
</feature>
<dbReference type="Pfam" id="PF08281">
    <property type="entry name" value="Sigma70_r4_2"/>
    <property type="match status" value="1"/>
</dbReference>
<dbReference type="Proteomes" id="UP001501803">
    <property type="component" value="Unassembled WGS sequence"/>
</dbReference>
<comment type="similarity">
    <text evidence="1">Belongs to the sigma-70 factor family. ECF subfamily.</text>
</comment>
<dbReference type="Gene3D" id="1.10.10.10">
    <property type="entry name" value="Winged helix-like DNA-binding domain superfamily/Winged helix DNA-binding domain"/>
    <property type="match status" value="1"/>
</dbReference>
<dbReference type="Gene3D" id="1.10.1740.10">
    <property type="match status" value="1"/>
</dbReference>
<keyword evidence="9" id="KW-1185">Reference proteome</keyword>
<dbReference type="Pfam" id="PF04542">
    <property type="entry name" value="Sigma70_r2"/>
    <property type="match status" value="1"/>
</dbReference>
<feature type="domain" description="RNA polymerase sigma-70 region 2" evidence="6">
    <location>
        <begin position="19"/>
        <end position="81"/>
    </location>
</feature>
<dbReference type="InterPro" id="IPR013325">
    <property type="entry name" value="RNA_pol_sigma_r2"/>
</dbReference>
<keyword evidence="5" id="KW-0804">Transcription</keyword>
<evidence type="ECO:0000313" key="9">
    <source>
        <dbReference type="Proteomes" id="UP001501803"/>
    </source>
</evidence>
<dbReference type="RefSeq" id="WP_345066500.1">
    <property type="nucleotide sequence ID" value="NZ_BAABCN010000006.1"/>
</dbReference>
<evidence type="ECO:0000256" key="3">
    <source>
        <dbReference type="ARBA" id="ARBA00023082"/>
    </source>
</evidence>
<evidence type="ECO:0000256" key="2">
    <source>
        <dbReference type="ARBA" id="ARBA00023015"/>
    </source>
</evidence>